<organism evidence="2 4">
    <name type="scientific">Treponema socranskii subsp. socranskii VPI DR56BR1116 = ATCC 35536</name>
    <dbReference type="NCBI Taxonomy" id="1125725"/>
    <lineage>
        <taxon>Bacteria</taxon>
        <taxon>Pseudomonadati</taxon>
        <taxon>Spirochaetota</taxon>
        <taxon>Spirochaetia</taxon>
        <taxon>Spirochaetales</taxon>
        <taxon>Treponemataceae</taxon>
        <taxon>Treponema</taxon>
    </lineage>
</organism>
<accession>U1FB75</accession>
<comment type="caution">
    <text evidence="2">The sequence shown here is derived from an EMBL/GenBank/DDBJ whole genome shotgun (WGS) entry which is preliminary data.</text>
</comment>
<dbReference type="Gene3D" id="3.20.20.190">
    <property type="entry name" value="Phosphatidylinositol (PI) phosphodiesterase"/>
    <property type="match status" value="1"/>
</dbReference>
<name>U1FB75_TRESO</name>
<dbReference type="OrthoDB" id="384721at2"/>
<dbReference type="PATRIC" id="fig|1125725.3.peg.639"/>
<dbReference type="GO" id="GO:0006629">
    <property type="term" value="P:lipid metabolic process"/>
    <property type="evidence" value="ECO:0007669"/>
    <property type="project" value="InterPro"/>
</dbReference>
<sequence>MELIAHRGVPDLRPENTASSFILAVESGADQIECDIQRTKDGEYVIFHDFTVDRTTDGTGKVRDKTLKELKALSAHNNMERYLGERILTLDEFLHLVPENLMLNLDVKRDVKEEEPWETDLLRFVLERRSTDAFILASLNHIVLEHIAKENRGVKLGLALDGELLELKTYLKNLPFRIYSYHPAAEYVNKSGVEFLHSLGIKVYPWIIDDKDTFFDMSECKVDGIITNRLCFLKD</sequence>
<evidence type="ECO:0000259" key="1">
    <source>
        <dbReference type="PROSITE" id="PS51704"/>
    </source>
</evidence>
<dbReference type="Proteomes" id="UP000016412">
    <property type="component" value="Unassembled WGS sequence"/>
</dbReference>
<dbReference type="InterPro" id="IPR017946">
    <property type="entry name" value="PLC-like_Pdiesterase_TIM-brl"/>
</dbReference>
<gene>
    <name evidence="3" type="ORF">HMPREF0860_0764</name>
    <name evidence="2" type="ORF">HMPREF1325_2192</name>
</gene>
<evidence type="ECO:0000313" key="2">
    <source>
        <dbReference type="EMBL" id="ERF61412.1"/>
    </source>
</evidence>
<dbReference type="InterPro" id="IPR030395">
    <property type="entry name" value="GP_PDE_dom"/>
</dbReference>
<protein>
    <submittedName>
        <fullName evidence="2">Glycerophosphodiester phosphodiesterase family protein</fullName>
    </submittedName>
</protein>
<evidence type="ECO:0000313" key="4">
    <source>
        <dbReference type="Proteomes" id="UP000016412"/>
    </source>
</evidence>
<dbReference type="PROSITE" id="PS51704">
    <property type="entry name" value="GP_PDE"/>
    <property type="match status" value="1"/>
</dbReference>
<proteinExistence type="predicted"/>
<reference evidence="4 5" key="1">
    <citation type="submission" date="2013-08" db="EMBL/GenBank/DDBJ databases">
        <authorList>
            <person name="Durkin A.S."/>
            <person name="Haft D.R."/>
            <person name="McCorrison J."/>
            <person name="Torralba M."/>
            <person name="Gillis M."/>
            <person name="Haft D.H."/>
            <person name="Methe B."/>
            <person name="Sutton G."/>
            <person name="Nelson K.E."/>
        </authorList>
    </citation>
    <scope>NUCLEOTIDE SEQUENCE [LARGE SCALE GENOMIC DNA]</scope>
    <source>
        <strain evidence="3 5">ATCC 35536</strain>
        <strain evidence="2 4">VPI DR56BR1116</strain>
    </source>
</reference>
<dbReference type="PANTHER" id="PTHR46211">
    <property type="entry name" value="GLYCEROPHOSPHORYL DIESTER PHOSPHODIESTERASE"/>
    <property type="match status" value="1"/>
</dbReference>
<dbReference type="eggNOG" id="COG0584">
    <property type="taxonomic scope" value="Bacteria"/>
</dbReference>
<dbReference type="RefSeq" id="WP_021329714.1">
    <property type="nucleotide sequence ID" value="NZ_AUZJ01000013.1"/>
</dbReference>
<dbReference type="EMBL" id="AVQI01000020">
    <property type="protein sequence ID" value="ERK04492.1"/>
    <property type="molecule type" value="Genomic_DNA"/>
</dbReference>
<keyword evidence="5" id="KW-1185">Reference proteome</keyword>
<dbReference type="GO" id="GO:0008081">
    <property type="term" value="F:phosphoric diester hydrolase activity"/>
    <property type="evidence" value="ECO:0007669"/>
    <property type="project" value="InterPro"/>
</dbReference>
<dbReference type="Pfam" id="PF03009">
    <property type="entry name" value="GDPD"/>
    <property type="match status" value="1"/>
</dbReference>
<evidence type="ECO:0000313" key="5">
    <source>
        <dbReference type="Proteomes" id="UP000016646"/>
    </source>
</evidence>
<dbReference type="PANTHER" id="PTHR46211:SF14">
    <property type="entry name" value="GLYCEROPHOSPHODIESTER PHOSPHODIESTERASE"/>
    <property type="match status" value="1"/>
</dbReference>
<dbReference type="EMBL" id="AUZJ01000013">
    <property type="protein sequence ID" value="ERF61412.1"/>
    <property type="molecule type" value="Genomic_DNA"/>
</dbReference>
<evidence type="ECO:0000313" key="3">
    <source>
        <dbReference type="EMBL" id="ERK04492.1"/>
    </source>
</evidence>
<feature type="domain" description="GP-PDE" evidence="1">
    <location>
        <begin position="1"/>
        <end position="235"/>
    </location>
</feature>
<dbReference type="AlphaFoldDB" id="U1FB75"/>
<dbReference type="STRING" id="1125725.HMPREF1325_2192"/>
<dbReference type="Proteomes" id="UP000016646">
    <property type="component" value="Unassembled WGS sequence"/>
</dbReference>
<dbReference type="SUPFAM" id="SSF51695">
    <property type="entry name" value="PLC-like phosphodiesterases"/>
    <property type="match status" value="1"/>
</dbReference>